<evidence type="ECO:0008006" key="4">
    <source>
        <dbReference type="Google" id="ProtNLM"/>
    </source>
</evidence>
<accession>A0A2A2LTS2</accession>
<feature type="region of interest" description="Disordered" evidence="1">
    <location>
        <begin position="137"/>
        <end position="173"/>
    </location>
</feature>
<feature type="compositionally biased region" description="Acidic residues" evidence="1">
    <location>
        <begin position="147"/>
        <end position="173"/>
    </location>
</feature>
<protein>
    <recommendedName>
        <fullName evidence="4">SEC63 domain-containing protein</fullName>
    </recommendedName>
</protein>
<dbReference type="Proteomes" id="UP000218231">
    <property type="component" value="Unassembled WGS sequence"/>
</dbReference>
<dbReference type="InterPro" id="IPR035892">
    <property type="entry name" value="C2_domain_sf"/>
</dbReference>
<feature type="compositionally biased region" description="Basic and acidic residues" evidence="1">
    <location>
        <begin position="137"/>
        <end position="146"/>
    </location>
</feature>
<proteinExistence type="predicted"/>
<sequence>MALLMKQGSISGSDSEIILDQPEEESNDEEGWGEAHGKKVNFETKSKQTHPVHSPYYPLEKYEWWWILLTYMDKKEKVRKLVCPVTPCKTLTDETTTELRFAAPGIKGFYTFALSVKSDSYMDADFTTDIKLEVKEERPYEPVKYEDTEDENEEEDNVLDDSEDYTEGSSDED</sequence>
<dbReference type="EMBL" id="LIAE01006455">
    <property type="protein sequence ID" value="PAV89425.1"/>
    <property type="molecule type" value="Genomic_DNA"/>
</dbReference>
<dbReference type="OrthoDB" id="5872570at2759"/>
<dbReference type="Gene3D" id="2.60.40.150">
    <property type="entry name" value="C2 domain"/>
    <property type="match status" value="1"/>
</dbReference>
<feature type="region of interest" description="Disordered" evidence="1">
    <location>
        <begin position="1"/>
        <end position="35"/>
    </location>
</feature>
<gene>
    <name evidence="2" type="ORF">WR25_11939</name>
</gene>
<evidence type="ECO:0000313" key="2">
    <source>
        <dbReference type="EMBL" id="PAV89425.1"/>
    </source>
</evidence>
<dbReference type="InterPro" id="IPR014756">
    <property type="entry name" value="Ig_E-set"/>
</dbReference>
<dbReference type="GO" id="GO:0008320">
    <property type="term" value="F:protein transmembrane transporter activity"/>
    <property type="evidence" value="ECO:0007669"/>
    <property type="project" value="TreeGrafter"/>
</dbReference>
<dbReference type="STRING" id="2018661.A0A2A2LTS2"/>
<evidence type="ECO:0000256" key="1">
    <source>
        <dbReference type="SAM" id="MobiDB-lite"/>
    </source>
</evidence>
<evidence type="ECO:0000313" key="3">
    <source>
        <dbReference type="Proteomes" id="UP000218231"/>
    </source>
</evidence>
<dbReference type="GO" id="GO:0006620">
    <property type="term" value="P:post-translational protein targeting to endoplasmic reticulum membrane"/>
    <property type="evidence" value="ECO:0007669"/>
    <property type="project" value="TreeGrafter"/>
</dbReference>
<dbReference type="AlphaFoldDB" id="A0A2A2LTS2"/>
<keyword evidence="3" id="KW-1185">Reference proteome</keyword>
<feature type="compositionally biased region" description="Acidic residues" evidence="1">
    <location>
        <begin position="21"/>
        <end position="32"/>
    </location>
</feature>
<name>A0A2A2LTS2_9BILA</name>
<dbReference type="SUPFAM" id="SSF81296">
    <property type="entry name" value="E set domains"/>
    <property type="match status" value="1"/>
</dbReference>
<dbReference type="GO" id="GO:0031207">
    <property type="term" value="C:Sec62/Sec63 complex"/>
    <property type="evidence" value="ECO:0007669"/>
    <property type="project" value="TreeGrafter"/>
</dbReference>
<comment type="caution">
    <text evidence="2">The sequence shown here is derived from an EMBL/GenBank/DDBJ whole genome shotgun (WGS) entry which is preliminary data.</text>
</comment>
<dbReference type="PANTHER" id="PTHR24075:SF0">
    <property type="entry name" value="TRANSLOCATION PROTEIN SEC63 HOMOLOG"/>
    <property type="match status" value="1"/>
</dbReference>
<dbReference type="GO" id="GO:0006614">
    <property type="term" value="P:SRP-dependent cotranslational protein targeting to membrane"/>
    <property type="evidence" value="ECO:0007669"/>
    <property type="project" value="TreeGrafter"/>
</dbReference>
<reference evidence="2 3" key="1">
    <citation type="journal article" date="2017" name="Curr. Biol.">
        <title>Genome architecture and evolution of a unichromosomal asexual nematode.</title>
        <authorList>
            <person name="Fradin H."/>
            <person name="Zegar C."/>
            <person name="Gutwein M."/>
            <person name="Lucas J."/>
            <person name="Kovtun M."/>
            <person name="Corcoran D."/>
            <person name="Baugh L.R."/>
            <person name="Kiontke K."/>
            <person name="Gunsalus K."/>
            <person name="Fitch D.H."/>
            <person name="Piano F."/>
        </authorList>
    </citation>
    <scope>NUCLEOTIDE SEQUENCE [LARGE SCALE GENOMIC DNA]</scope>
    <source>
        <strain evidence="2">PF1309</strain>
    </source>
</reference>
<organism evidence="2 3">
    <name type="scientific">Diploscapter pachys</name>
    <dbReference type="NCBI Taxonomy" id="2018661"/>
    <lineage>
        <taxon>Eukaryota</taxon>
        <taxon>Metazoa</taxon>
        <taxon>Ecdysozoa</taxon>
        <taxon>Nematoda</taxon>
        <taxon>Chromadorea</taxon>
        <taxon>Rhabditida</taxon>
        <taxon>Rhabditina</taxon>
        <taxon>Rhabditomorpha</taxon>
        <taxon>Rhabditoidea</taxon>
        <taxon>Rhabditidae</taxon>
        <taxon>Diploscapter</taxon>
    </lineage>
</organism>
<dbReference type="PANTHER" id="PTHR24075">
    <property type="entry name" value="SEC63 DOMAIN-CONTAINING"/>
    <property type="match status" value="1"/>
</dbReference>
<dbReference type="GO" id="GO:0003723">
    <property type="term" value="F:RNA binding"/>
    <property type="evidence" value="ECO:0007669"/>
    <property type="project" value="TreeGrafter"/>
</dbReference>